<keyword evidence="8" id="KW-0539">Nucleus</keyword>
<evidence type="ECO:0000256" key="6">
    <source>
        <dbReference type="ARBA" id="ARBA00023125"/>
    </source>
</evidence>
<dbReference type="GO" id="GO:0000118">
    <property type="term" value="C:histone deacetylase complex"/>
    <property type="evidence" value="ECO:0007669"/>
    <property type="project" value="UniProtKB-ARBA"/>
</dbReference>
<dbReference type="InterPro" id="IPR001739">
    <property type="entry name" value="Methyl_CpG_DNA-bd"/>
</dbReference>
<keyword evidence="7" id="KW-0804">Transcription</keyword>
<evidence type="ECO:0000256" key="8">
    <source>
        <dbReference type="ARBA" id="ARBA00023242"/>
    </source>
</evidence>
<dbReference type="GO" id="GO:0008327">
    <property type="term" value="F:methyl-CpG binding"/>
    <property type="evidence" value="ECO:0007669"/>
    <property type="project" value="TreeGrafter"/>
</dbReference>
<dbReference type="Pfam" id="PF16564">
    <property type="entry name" value="MBDa"/>
    <property type="match status" value="1"/>
</dbReference>
<accession>A0A4Y7LNY3</accession>
<evidence type="ECO:0000256" key="3">
    <source>
        <dbReference type="ARBA" id="ARBA00022454"/>
    </source>
</evidence>
<reference evidence="10" key="1">
    <citation type="submission" date="2018-08" db="EMBL/GenBank/DDBJ databases">
        <authorList>
            <person name="Cornetti L."/>
        </authorList>
    </citation>
    <scope>NUCLEOTIDE SEQUENCE</scope>
    <source>
        <strain evidence="10">FI-BAL1-1</strain>
    </source>
</reference>
<name>A0A4Y7LNY3_9CRUS</name>
<dbReference type="PROSITE" id="PS50982">
    <property type="entry name" value="MBD"/>
    <property type="match status" value="1"/>
</dbReference>
<dbReference type="CDD" id="cd01396">
    <property type="entry name" value="MeCP2_MBD"/>
    <property type="match status" value="1"/>
</dbReference>
<dbReference type="SMART" id="SM00391">
    <property type="entry name" value="MBD"/>
    <property type="match status" value="1"/>
</dbReference>
<evidence type="ECO:0000256" key="1">
    <source>
        <dbReference type="ARBA" id="ARBA00004123"/>
    </source>
</evidence>
<gene>
    <name evidence="10" type="primary">EOG090X0BDJ</name>
</gene>
<dbReference type="PANTHER" id="PTHR12396">
    <property type="entry name" value="METHYL-CPG BINDING PROTEIN, MBD"/>
    <property type="match status" value="1"/>
</dbReference>
<feature type="domain" description="MBD" evidence="9">
    <location>
        <begin position="3"/>
        <end position="71"/>
    </location>
</feature>
<evidence type="ECO:0000256" key="4">
    <source>
        <dbReference type="ARBA" id="ARBA00022553"/>
    </source>
</evidence>
<keyword evidence="4" id="KW-0597">Phosphoprotein</keyword>
<proteinExistence type="evidence at transcript level"/>
<evidence type="ECO:0000313" key="10">
    <source>
        <dbReference type="EMBL" id="SVE69996.1"/>
    </source>
</evidence>
<dbReference type="Gene3D" id="3.30.890.10">
    <property type="entry name" value="Methyl-cpg-binding Protein 2, Chain A"/>
    <property type="match status" value="1"/>
</dbReference>
<dbReference type="InterPro" id="IPR016177">
    <property type="entry name" value="DNA-bd_dom_sf"/>
</dbReference>
<dbReference type="GO" id="GO:0006346">
    <property type="term" value="P:DNA methylation-dependent constitutive heterochromatin formation"/>
    <property type="evidence" value="ECO:0007669"/>
    <property type="project" value="TreeGrafter"/>
</dbReference>
<keyword evidence="5" id="KW-0805">Transcription regulation</keyword>
<dbReference type="PANTHER" id="PTHR12396:SF0">
    <property type="entry name" value="METHYL-CPG BINDING DOMAIN PROTEIN-LIKE, ISOFORM C"/>
    <property type="match status" value="1"/>
</dbReference>
<keyword evidence="3" id="KW-0158">Chromosome</keyword>
<dbReference type="Pfam" id="PF01429">
    <property type="entry name" value="MBD"/>
    <property type="match status" value="1"/>
</dbReference>
<protein>
    <submittedName>
        <fullName evidence="10">EOG090X0BDJ</fullName>
    </submittedName>
</protein>
<organism evidence="10">
    <name type="scientific">Eubosmina coregoni</name>
    <dbReference type="NCBI Taxonomy" id="186181"/>
    <lineage>
        <taxon>Eukaryota</taxon>
        <taxon>Metazoa</taxon>
        <taxon>Ecdysozoa</taxon>
        <taxon>Arthropoda</taxon>
        <taxon>Crustacea</taxon>
        <taxon>Branchiopoda</taxon>
        <taxon>Diplostraca</taxon>
        <taxon>Cladocera</taxon>
        <taxon>Anomopoda</taxon>
        <taxon>Bosminidae</taxon>
        <taxon>Eubosmina</taxon>
    </lineage>
</organism>
<dbReference type="Pfam" id="PF14048">
    <property type="entry name" value="MBD_C"/>
    <property type="match status" value="1"/>
</dbReference>
<comment type="subcellular location">
    <subcellularLocation>
        <location evidence="2">Chromosome</location>
    </subcellularLocation>
    <subcellularLocation>
        <location evidence="1">Nucleus</location>
    </subcellularLocation>
</comment>
<evidence type="ECO:0000259" key="9">
    <source>
        <dbReference type="PROSITE" id="PS50982"/>
    </source>
</evidence>
<dbReference type="InterPro" id="IPR032343">
    <property type="entry name" value="MBD2/MBD3_p55-bd"/>
</dbReference>
<evidence type="ECO:0000256" key="5">
    <source>
        <dbReference type="ARBA" id="ARBA00023015"/>
    </source>
</evidence>
<sequence length="250" mass="28113">MKVERKRYECSALPKGWLREEIVRKRGLSAGSKDIIYYSPQGKKFHSKPQLARFLGDSVDLTTFDFKTGKVNAVLLRKNRKKAQPDLARGIRNDLTLISPIRQTASIFKQPVTIVKSIECKVRADLKHGRQEKPRQLFWEKGLENINLFKGEDDVEEEDLLPPSIKPIGPNVNSATALQSLISSFHTVMQGVSITGQTGSKSALDKNAGVFLNPDQPLVQTLVISESDIRKQEERVLAARLKLQEALRLL</sequence>
<keyword evidence="6" id="KW-0238">DNA-binding</keyword>
<dbReference type="AlphaFoldDB" id="A0A4Y7LNY3"/>
<evidence type="ECO:0000256" key="2">
    <source>
        <dbReference type="ARBA" id="ARBA00004286"/>
    </source>
</evidence>
<dbReference type="InterPro" id="IPR025884">
    <property type="entry name" value="MeCpG-bd_2/3_C_dom"/>
</dbReference>
<dbReference type="EMBL" id="LR000377">
    <property type="protein sequence ID" value="SVE69996.1"/>
    <property type="molecule type" value="mRNA"/>
</dbReference>
<dbReference type="FunFam" id="3.30.890.10:FF:000003">
    <property type="entry name" value="methyl-CpG-binding domain protein 2"/>
    <property type="match status" value="1"/>
</dbReference>
<dbReference type="SUPFAM" id="SSF54171">
    <property type="entry name" value="DNA-binding domain"/>
    <property type="match status" value="1"/>
</dbReference>
<dbReference type="GO" id="GO:0000122">
    <property type="term" value="P:negative regulation of transcription by RNA polymerase II"/>
    <property type="evidence" value="ECO:0007669"/>
    <property type="project" value="TreeGrafter"/>
</dbReference>
<dbReference type="GO" id="GO:0000785">
    <property type="term" value="C:chromatin"/>
    <property type="evidence" value="ECO:0007669"/>
    <property type="project" value="UniProtKB-ARBA"/>
</dbReference>
<evidence type="ECO:0000256" key="7">
    <source>
        <dbReference type="ARBA" id="ARBA00023163"/>
    </source>
</evidence>